<dbReference type="EMBL" id="CP121694">
    <property type="protein sequence ID" value="WRO22832.1"/>
    <property type="molecule type" value="Genomic_DNA"/>
</dbReference>
<keyword evidence="4 9" id="KW-0812">Transmembrane</keyword>
<feature type="transmembrane region" description="Helical" evidence="9">
    <location>
        <begin position="137"/>
        <end position="160"/>
    </location>
</feature>
<gene>
    <name evidence="10" type="ORF">MFMK1_002673</name>
</gene>
<dbReference type="KEGG" id="dbc:MFMK1_002673"/>
<comment type="subcellular location">
    <subcellularLocation>
        <location evidence="1">Cell membrane</location>
        <topology evidence="1">Multi-pass membrane protein</topology>
    </subcellularLocation>
</comment>
<dbReference type="GO" id="GO:0006865">
    <property type="term" value="P:amino acid transport"/>
    <property type="evidence" value="ECO:0007669"/>
    <property type="project" value="UniProtKB-KW"/>
</dbReference>
<dbReference type="InterPro" id="IPR052157">
    <property type="entry name" value="BCAA_transport_permease"/>
</dbReference>
<evidence type="ECO:0000256" key="3">
    <source>
        <dbReference type="ARBA" id="ARBA00022475"/>
    </source>
</evidence>
<feature type="transmembrane region" description="Helical" evidence="9">
    <location>
        <begin position="6"/>
        <end position="33"/>
    </location>
</feature>
<keyword evidence="2" id="KW-0813">Transport</keyword>
<evidence type="ECO:0000256" key="6">
    <source>
        <dbReference type="ARBA" id="ARBA00022989"/>
    </source>
</evidence>
<dbReference type="CDD" id="cd06582">
    <property type="entry name" value="TM_PBP1_LivH_like"/>
    <property type="match status" value="1"/>
</dbReference>
<dbReference type="InterPro" id="IPR001851">
    <property type="entry name" value="ABC_transp_permease"/>
</dbReference>
<name>A0AAU0UR44_9FIRM</name>
<keyword evidence="3" id="KW-1003">Cell membrane</keyword>
<evidence type="ECO:0000256" key="5">
    <source>
        <dbReference type="ARBA" id="ARBA00022970"/>
    </source>
</evidence>
<dbReference type="GO" id="GO:0005886">
    <property type="term" value="C:plasma membrane"/>
    <property type="evidence" value="ECO:0007669"/>
    <property type="project" value="UniProtKB-SubCell"/>
</dbReference>
<dbReference type="RefSeq" id="WP_366922228.1">
    <property type="nucleotide sequence ID" value="NZ_CP121694.1"/>
</dbReference>
<dbReference type="PANTHER" id="PTHR11795">
    <property type="entry name" value="BRANCHED-CHAIN AMINO ACID TRANSPORT SYSTEM PERMEASE PROTEIN LIVH"/>
    <property type="match status" value="1"/>
</dbReference>
<feature type="transmembrane region" description="Helical" evidence="9">
    <location>
        <begin position="97"/>
        <end position="117"/>
    </location>
</feature>
<evidence type="ECO:0000256" key="1">
    <source>
        <dbReference type="ARBA" id="ARBA00004651"/>
    </source>
</evidence>
<protein>
    <submittedName>
        <fullName evidence="10">Branched-chain amino acid ABC transporter permease</fullName>
    </submittedName>
</protein>
<accession>A0AAU0UR44</accession>
<evidence type="ECO:0000313" key="11">
    <source>
        <dbReference type="Proteomes" id="UP001329915"/>
    </source>
</evidence>
<dbReference type="AlphaFoldDB" id="A0AAU0UR44"/>
<keyword evidence="11" id="KW-1185">Reference proteome</keyword>
<comment type="similarity">
    <text evidence="8">Belongs to the binding-protein-dependent transport system permease family. LivHM subfamily.</text>
</comment>
<evidence type="ECO:0000256" key="7">
    <source>
        <dbReference type="ARBA" id="ARBA00023136"/>
    </source>
</evidence>
<dbReference type="Pfam" id="PF02653">
    <property type="entry name" value="BPD_transp_2"/>
    <property type="match status" value="1"/>
</dbReference>
<keyword evidence="6 9" id="KW-1133">Transmembrane helix</keyword>
<evidence type="ECO:0000256" key="2">
    <source>
        <dbReference type="ARBA" id="ARBA00022448"/>
    </source>
</evidence>
<feature type="transmembrane region" description="Helical" evidence="9">
    <location>
        <begin position="189"/>
        <end position="215"/>
    </location>
</feature>
<feature type="transmembrane region" description="Helical" evidence="9">
    <location>
        <begin position="64"/>
        <end position="85"/>
    </location>
</feature>
<keyword evidence="5" id="KW-0029">Amino-acid transport</keyword>
<evidence type="ECO:0000313" key="10">
    <source>
        <dbReference type="EMBL" id="WRO22832.1"/>
    </source>
</evidence>
<proteinExistence type="inferred from homology"/>
<dbReference type="PANTHER" id="PTHR11795:SF445">
    <property type="entry name" value="AMINO ACID ABC TRANSPORTER PERMEASE PROTEIN"/>
    <property type="match status" value="1"/>
</dbReference>
<reference evidence="10 11" key="1">
    <citation type="submission" date="2023-04" db="EMBL/GenBank/DDBJ databases">
        <authorList>
            <person name="Hsu D."/>
        </authorList>
    </citation>
    <scope>NUCLEOTIDE SEQUENCE [LARGE SCALE GENOMIC DNA]</scope>
    <source>
        <strain evidence="10 11">MK1</strain>
    </source>
</reference>
<evidence type="ECO:0000256" key="4">
    <source>
        <dbReference type="ARBA" id="ARBA00022692"/>
    </source>
</evidence>
<keyword evidence="7 9" id="KW-0472">Membrane</keyword>
<organism evidence="10 11">
    <name type="scientific">Metallumcola ferriviriculae</name>
    <dbReference type="NCBI Taxonomy" id="3039180"/>
    <lineage>
        <taxon>Bacteria</taxon>
        <taxon>Bacillati</taxon>
        <taxon>Bacillota</taxon>
        <taxon>Clostridia</taxon>
        <taxon>Neomoorellales</taxon>
        <taxon>Desulfitibacteraceae</taxon>
        <taxon>Metallumcola</taxon>
    </lineage>
</organism>
<evidence type="ECO:0000256" key="9">
    <source>
        <dbReference type="SAM" id="Phobius"/>
    </source>
</evidence>
<dbReference type="Proteomes" id="UP001329915">
    <property type="component" value="Chromosome"/>
</dbReference>
<feature type="transmembrane region" description="Helical" evidence="9">
    <location>
        <begin position="266"/>
        <end position="286"/>
    </location>
</feature>
<dbReference type="GO" id="GO:0022857">
    <property type="term" value="F:transmembrane transporter activity"/>
    <property type="evidence" value="ECO:0007669"/>
    <property type="project" value="InterPro"/>
</dbReference>
<feature type="transmembrane region" description="Helical" evidence="9">
    <location>
        <begin position="221"/>
        <end position="254"/>
    </location>
</feature>
<sequence>MAINFMQVIISGLLLGGIYALISIGLTMIFGVVRIVNFAHGEFLMLAMYATFWMFNLFQLDPYVAVFIVTPLLFLIGVLVQRVFIQPILNAPATVKIFSTLGLSIVLQNLALMFWKADYRTVQTSYQTSVINLGTLVISYPRLVAFIVATGINIALFFFFKRTYMGKAIRAVALDRGAAMLMGINVYNIYLLAFGLGTAFVGIAGALLMPIYYVFPTVGSLFILTAFVVVILGGMGSVLGAFIGGLIIGLVEAFAGFYLDPALKEAVYFIIFILILVLKPTGLFGLGRGSEEVGMR</sequence>
<evidence type="ECO:0000256" key="8">
    <source>
        <dbReference type="ARBA" id="ARBA00037998"/>
    </source>
</evidence>